<sequence length="51" mass="5827">MTLFSDNWIEIVGTTVEKDNLILIWRNSDRTKVGTMTVTKLLEIVPVANHL</sequence>
<comment type="caution">
    <text evidence="1">The sequence shown here is derived from an EMBL/GenBank/DDBJ whole genome shotgun (WGS) entry which is preliminary data.</text>
</comment>
<dbReference type="EMBL" id="BJCI01000114">
    <property type="protein sequence ID" value="GCL52508.1"/>
    <property type="molecule type" value="Genomic_DNA"/>
</dbReference>
<gene>
    <name evidence="1" type="ORF">NIES3804_40990</name>
</gene>
<reference evidence="1 2" key="1">
    <citation type="submission" date="2019-02" db="EMBL/GenBank/DDBJ databases">
        <title>Draft genome sequence of Arthrospira platensis NIES-3804.</title>
        <authorList>
            <person name="Yamaguchi H."/>
            <person name="Suzuki S."/>
            <person name="Kawachi M."/>
        </authorList>
    </citation>
    <scope>NUCLEOTIDE SEQUENCE [LARGE SCALE GENOMIC DNA]</scope>
    <source>
        <strain evidence="1 2">NIES-3804</strain>
    </source>
</reference>
<dbReference type="AlphaFoldDB" id="A0A6H9GB36"/>
<accession>A0A6H9GB36</accession>
<evidence type="ECO:0000313" key="1">
    <source>
        <dbReference type="EMBL" id="GCL52508.1"/>
    </source>
</evidence>
<protein>
    <submittedName>
        <fullName evidence="1">Uncharacterized protein</fullName>
    </submittedName>
</protein>
<proteinExistence type="predicted"/>
<name>A0A6H9GB36_MICAE</name>
<dbReference type="Proteomes" id="UP000435041">
    <property type="component" value="Unassembled WGS sequence"/>
</dbReference>
<evidence type="ECO:0000313" key="2">
    <source>
        <dbReference type="Proteomes" id="UP000435041"/>
    </source>
</evidence>
<organism evidence="1 2">
    <name type="scientific">Microcystis aeruginosa NIES-3804</name>
    <dbReference type="NCBI Taxonomy" id="2517783"/>
    <lineage>
        <taxon>Bacteria</taxon>
        <taxon>Bacillati</taxon>
        <taxon>Cyanobacteriota</taxon>
        <taxon>Cyanophyceae</taxon>
        <taxon>Oscillatoriophycideae</taxon>
        <taxon>Chroococcales</taxon>
        <taxon>Microcystaceae</taxon>
        <taxon>Microcystis</taxon>
    </lineage>
</organism>